<proteinExistence type="predicted"/>
<protein>
    <submittedName>
        <fullName evidence="1">Phage tail-like protein</fullName>
    </submittedName>
</protein>
<comment type="caution">
    <text evidence="1">The sequence shown here is derived from an EMBL/GenBank/DDBJ whole genome shotgun (WGS) entry which is preliminary data.</text>
</comment>
<dbReference type="OrthoDB" id="370073at2"/>
<dbReference type="Pfam" id="PF09684">
    <property type="entry name" value="Tail_P2_I"/>
    <property type="match status" value="1"/>
</dbReference>
<dbReference type="RefSeq" id="WP_123739625.1">
    <property type="nucleotide sequence ID" value="NZ_CALFQU010000006.1"/>
</dbReference>
<dbReference type="NCBIfam" id="TIGR02242">
    <property type="entry name" value="tail_TIGR02242"/>
    <property type="match status" value="1"/>
</dbReference>
<dbReference type="AlphaFoldDB" id="A0A3N2DD06"/>
<name>A0A3N2DD06_9MICO</name>
<evidence type="ECO:0000313" key="1">
    <source>
        <dbReference type="EMBL" id="ROR97602.1"/>
    </source>
</evidence>
<accession>A0A3N2DD06</accession>
<dbReference type="Proteomes" id="UP000275356">
    <property type="component" value="Unassembled WGS sequence"/>
</dbReference>
<dbReference type="InterPro" id="IPR006521">
    <property type="entry name" value="Tail_protein_I"/>
</dbReference>
<organism evidence="1 2">
    <name type="scientific">Salana multivorans</name>
    <dbReference type="NCBI Taxonomy" id="120377"/>
    <lineage>
        <taxon>Bacteria</taxon>
        <taxon>Bacillati</taxon>
        <taxon>Actinomycetota</taxon>
        <taxon>Actinomycetes</taxon>
        <taxon>Micrococcales</taxon>
        <taxon>Beutenbergiaceae</taxon>
        <taxon>Salana</taxon>
    </lineage>
</organism>
<dbReference type="InterPro" id="IPR011748">
    <property type="entry name" value="Unchr_phage_tail-like"/>
</dbReference>
<keyword evidence="2" id="KW-1185">Reference proteome</keyword>
<gene>
    <name evidence="1" type="ORF">EDD28_2203</name>
</gene>
<evidence type="ECO:0000313" key="2">
    <source>
        <dbReference type="Proteomes" id="UP000275356"/>
    </source>
</evidence>
<sequence>MRGETPGVISPVPVVDRLPAILAEDDFLARYVSGLDDLLAPIYLTLDSLHAYVDPDLAPEDFLLWLTGWVGIEHDQTWSTERTRGAVRSAASLHRWRGTPRGVAEAVRLAFDGDVEVHDSGGVVGSMSPRGELPGSATPGLRVVLRVPDASRVDPRRLDALVASVKPAHVPHTCEIRELGTEEAGT</sequence>
<dbReference type="EMBL" id="RKHQ01000001">
    <property type="protein sequence ID" value="ROR97602.1"/>
    <property type="molecule type" value="Genomic_DNA"/>
</dbReference>
<reference evidence="1 2" key="1">
    <citation type="submission" date="2018-11" db="EMBL/GenBank/DDBJ databases">
        <title>Sequencing the genomes of 1000 actinobacteria strains.</title>
        <authorList>
            <person name="Klenk H.-P."/>
        </authorList>
    </citation>
    <scope>NUCLEOTIDE SEQUENCE [LARGE SCALE GENOMIC DNA]</scope>
    <source>
        <strain evidence="1 2">DSM 13521</strain>
    </source>
</reference>